<sequence length="68" mass="8196">MRLVTKWEPTKENGGNYRSGVYVYEGHAYIMNTRLNKLGKVMGRTWEKYWYATTTFTQNHIKLHSLYY</sequence>
<dbReference type="EMBL" id="MZ447858">
    <property type="protein sequence ID" value="UAW01168.1"/>
    <property type="molecule type" value="Genomic_DNA"/>
</dbReference>
<accession>A0AAE9BPW8</accession>
<name>A0AAE9BPW8_9CAUD</name>
<reference evidence="1 2" key="1">
    <citation type="submission" date="2021-06" db="EMBL/GenBank/DDBJ databases">
        <authorList>
            <person name="Chen R."/>
            <person name="Qin H."/>
            <person name="He S."/>
            <person name="Han P."/>
            <person name="Xu F."/>
            <person name="Sun H."/>
            <person name="Fan H."/>
            <person name="Tong Y."/>
        </authorList>
    </citation>
    <scope>NUCLEOTIDE SEQUENCE [LARGE SCALE GENOMIC DNA]</scope>
</reference>
<dbReference type="KEGG" id="vg:77933522"/>
<protein>
    <submittedName>
        <fullName evidence="1">Uncharacterized protein</fullName>
    </submittedName>
</protein>
<organism evidence="1 2">
    <name type="scientific">Vibrio phage BUCT194</name>
    <dbReference type="NCBI Taxonomy" id="2859072"/>
    <lineage>
        <taxon>Viruses</taxon>
        <taxon>Duplodnaviria</taxon>
        <taxon>Heunggongvirae</taxon>
        <taxon>Uroviricota</taxon>
        <taxon>Caudoviricetes</taxon>
        <taxon>Schitoviridae</taxon>
        <taxon>Varunavirus</taxon>
        <taxon>Varunavirus BUCT194</taxon>
    </lineage>
</organism>
<keyword evidence="2" id="KW-1185">Reference proteome</keyword>
<evidence type="ECO:0000313" key="1">
    <source>
        <dbReference type="EMBL" id="UAW01168.1"/>
    </source>
</evidence>
<dbReference type="Proteomes" id="UP000828026">
    <property type="component" value="Segment"/>
</dbReference>
<dbReference type="RefSeq" id="YP_010657603.1">
    <property type="nucleotide sequence ID" value="NC_070848.1"/>
</dbReference>
<proteinExistence type="predicted"/>
<evidence type="ECO:0000313" key="2">
    <source>
        <dbReference type="Proteomes" id="UP000828026"/>
    </source>
</evidence>
<dbReference type="GeneID" id="77933522"/>